<dbReference type="InterPro" id="IPR016914">
    <property type="entry name" value="TrmL"/>
</dbReference>
<feature type="binding site" evidence="6 7">
    <location>
        <position position="79"/>
    </location>
    <ligand>
        <name>S-adenosyl-L-methionine</name>
        <dbReference type="ChEBI" id="CHEBI:59789"/>
    </ligand>
</feature>
<dbReference type="Proteomes" id="UP000199412">
    <property type="component" value="Unassembled WGS sequence"/>
</dbReference>
<gene>
    <name evidence="6" type="primary">trmL</name>
    <name evidence="9" type="ORF">SAMN05421720_11336</name>
</gene>
<feature type="binding site" evidence="6 7">
    <location>
        <position position="129"/>
    </location>
    <ligand>
        <name>S-adenosyl-L-methionine</name>
        <dbReference type="ChEBI" id="CHEBI:59789"/>
    </ligand>
</feature>
<proteinExistence type="inferred from homology"/>
<dbReference type="GO" id="GO:0141102">
    <property type="term" value="F:tRNA (5-carboxymethylaminomethyluridine(34)-2'-O)-methyltransferase activity"/>
    <property type="evidence" value="ECO:0007669"/>
    <property type="project" value="RHEA"/>
</dbReference>
<dbReference type="EC" id="2.1.1.207" evidence="6"/>
<keyword evidence="2 6" id="KW-0489">Methyltransferase</keyword>
<dbReference type="GO" id="GO:0003723">
    <property type="term" value="F:RNA binding"/>
    <property type="evidence" value="ECO:0007669"/>
    <property type="project" value="InterPro"/>
</dbReference>
<keyword evidence="5 6" id="KW-0819">tRNA processing</keyword>
<dbReference type="OrthoDB" id="9789043at2"/>
<keyword evidence="10" id="KW-1185">Reference proteome</keyword>
<evidence type="ECO:0000256" key="3">
    <source>
        <dbReference type="ARBA" id="ARBA00022679"/>
    </source>
</evidence>
<feature type="binding site" evidence="6 7">
    <location>
        <position position="101"/>
    </location>
    <ligand>
        <name>S-adenosyl-L-methionine</name>
        <dbReference type="ChEBI" id="CHEBI:59789"/>
    </ligand>
</feature>
<dbReference type="PIRSF" id="PIRSF029256">
    <property type="entry name" value="SpoU_TrmH_prd"/>
    <property type="match status" value="1"/>
</dbReference>
<dbReference type="EMBL" id="FNAP01000013">
    <property type="protein sequence ID" value="SDE81899.1"/>
    <property type="molecule type" value="Genomic_DNA"/>
</dbReference>
<evidence type="ECO:0000256" key="4">
    <source>
        <dbReference type="ARBA" id="ARBA00022691"/>
    </source>
</evidence>
<evidence type="ECO:0000256" key="6">
    <source>
        <dbReference type="HAMAP-Rule" id="MF_01885"/>
    </source>
</evidence>
<keyword evidence="3 6" id="KW-0808">Transferase</keyword>
<evidence type="ECO:0000256" key="2">
    <source>
        <dbReference type="ARBA" id="ARBA00022603"/>
    </source>
</evidence>
<dbReference type="InterPro" id="IPR001537">
    <property type="entry name" value="SpoU_MeTrfase"/>
</dbReference>
<dbReference type="PANTHER" id="PTHR42971:SF1">
    <property type="entry name" value="TRNA (CYTIDINE(34)-2'-O)-METHYLTRANSFERASE"/>
    <property type="match status" value="1"/>
</dbReference>
<feature type="domain" description="tRNA/rRNA methyltransferase SpoU type" evidence="8">
    <location>
        <begin position="2"/>
        <end position="140"/>
    </location>
</feature>
<dbReference type="HAMAP" id="MF_01885">
    <property type="entry name" value="tRNA_methyltr_TrmL"/>
    <property type="match status" value="1"/>
</dbReference>
<dbReference type="STRING" id="69960.SAMN05421720_11336"/>
<comment type="catalytic activity">
    <reaction evidence="6">
        <text>cytidine(34) in tRNA + S-adenosyl-L-methionine = 2'-O-methylcytidine(34) in tRNA + S-adenosyl-L-homocysteine + H(+)</text>
        <dbReference type="Rhea" id="RHEA:43084"/>
        <dbReference type="Rhea" id="RHEA-COMP:10331"/>
        <dbReference type="Rhea" id="RHEA-COMP:10332"/>
        <dbReference type="ChEBI" id="CHEBI:15378"/>
        <dbReference type="ChEBI" id="CHEBI:57856"/>
        <dbReference type="ChEBI" id="CHEBI:59789"/>
        <dbReference type="ChEBI" id="CHEBI:74495"/>
        <dbReference type="ChEBI" id="CHEBI:82748"/>
        <dbReference type="EC" id="2.1.1.207"/>
    </reaction>
</comment>
<evidence type="ECO:0000256" key="7">
    <source>
        <dbReference type="PIRSR" id="PIRSR029256-1"/>
    </source>
</evidence>
<keyword evidence="4 6" id="KW-0949">S-adenosyl-L-methionine</keyword>
<comment type="similarity">
    <text evidence="6">Belongs to the class IV-like SAM-binding methyltransferase superfamily. RNA methyltransferase TrmH family. TrmL subfamily.</text>
</comment>
<comment type="catalytic activity">
    <reaction evidence="6">
        <text>5-carboxymethylaminomethyluridine(34) in tRNA(Leu) + S-adenosyl-L-methionine = 5-carboxymethylaminomethyl-2'-O-methyluridine(34) in tRNA(Leu) + S-adenosyl-L-homocysteine + H(+)</text>
        <dbReference type="Rhea" id="RHEA:43088"/>
        <dbReference type="Rhea" id="RHEA-COMP:10333"/>
        <dbReference type="Rhea" id="RHEA-COMP:10334"/>
        <dbReference type="ChEBI" id="CHEBI:15378"/>
        <dbReference type="ChEBI" id="CHEBI:57856"/>
        <dbReference type="ChEBI" id="CHEBI:59789"/>
        <dbReference type="ChEBI" id="CHEBI:74508"/>
        <dbReference type="ChEBI" id="CHEBI:74511"/>
        <dbReference type="EC" id="2.1.1.207"/>
    </reaction>
</comment>
<evidence type="ECO:0000259" key="8">
    <source>
        <dbReference type="Pfam" id="PF00588"/>
    </source>
</evidence>
<dbReference type="Pfam" id="PF00588">
    <property type="entry name" value="SpoU_methylase"/>
    <property type="match status" value="1"/>
</dbReference>
<keyword evidence="1 6" id="KW-0963">Cytoplasm</keyword>
<accession>A0A1G7G1D8</accession>
<comment type="subcellular location">
    <subcellularLocation>
        <location evidence="6">Cytoplasm</location>
    </subcellularLocation>
</comment>
<dbReference type="GO" id="GO:0005737">
    <property type="term" value="C:cytoplasm"/>
    <property type="evidence" value="ECO:0007669"/>
    <property type="project" value="UniProtKB-SubCell"/>
</dbReference>
<dbReference type="GO" id="GO:0002130">
    <property type="term" value="P:wobble position ribose methylation"/>
    <property type="evidence" value="ECO:0007669"/>
    <property type="project" value="TreeGrafter"/>
</dbReference>
<protein>
    <recommendedName>
        <fullName evidence="6">tRNA (cytidine(34)-2'-O)-methyltransferase</fullName>
        <ecNumber evidence="6">2.1.1.207</ecNumber>
    </recommendedName>
    <alternativeName>
        <fullName evidence="6">tRNA (cytidine/uridine-2'-O-)-methyltransferase TrmL</fullName>
    </alternativeName>
</protein>
<dbReference type="SUPFAM" id="SSF75217">
    <property type="entry name" value="alpha/beta knot"/>
    <property type="match status" value="1"/>
</dbReference>
<organism evidence="9 10">
    <name type="scientific">Rhodospira trueperi</name>
    <dbReference type="NCBI Taxonomy" id="69960"/>
    <lineage>
        <taxon>Bacteria</taxon>
        <taxon>Pseudomonadati</taxon>
        <taxon>Pseudomonadota</taxon>
        <taxon>Alphaproteobacteria</taxon>
        <taxon>Rhodospirillales</taxon>
        <taxon>Rhodospirillaceae</taxon>
        <taxon>Rhodospira</taxon>
    </lineage>
</organism>
<name>A0A1G7G1D8_9PROT</name>
<comment type="subunit">
    <text evidence="6">Homodimer.</text>
</comment>
<dbReference type="PANTHER" id="PTHR42971">
    <property type="entry name" value="TRNA (CYTIDINE(34)-2'-O)-METHYLTRANSFERASE"/>
    <property type="match status" value="1"/>
</dbReference>
<dbReference type="GO" id="GO:0141098">
    <property type="term" value="F:tRNA (cytidine(34)-2'-O)-methyltransferase activity"/>
    <property type="evidence" value="ECO:0007669"/>
    <property type="project" value="RHEA"/>
</dbReference>
<evidence type="ECO:0000313" key="9">
    <source>
        <dbReference type="EMBL" id="SDE81899.1"/>
    </source>
</evidence>
<reference evidence="9 10" key="1">
    <citation type="submission" date="2016-10" db="EMBL/GenBank/DDBJ databases">
        <authorList>
            <person name="de Groot N.N."/>
        </authorList>
    </citation>
    <scope>NUCLEOTIDE SEQUENCE [LARGE SCALE GENOMIC DNA]</scope>
    <source>
        <strain evidence="9 10">ATCC 700224</strain>
    </source>
</reference>
<evidence type="ECO:0000256" key="5">
    <source>
        <dbReference type="ARBA" id="ARBA00022694"/>
    </source>
</evidence>
<evidence type="ECO:0000313" key="10">
    <source>
        <dbReference type="Proteomes" id="UP000199412"/>
    </source>
</evidence>
<dbReference type="InterPro" id="IPR029026">
    <property type="entry name" value="tRNA_m1G_MTases_N"/>
</dbReference>
<comment type="function">
    <text evidence="6">Methylates the ribose at the nucleotide 34 wobble position in the two leucyl isoacceptors tRNA(Leu)(CmAA) and tRNA(Leu)(cmnm5UmAA). Catalyzes the methyl transfer from S-adenosyl-L-methionine to the 2'-OH of the wobble nucleotide.</text>
</comment>
<dbReference type="RefSeq" id="WP_092787526.1">
    <property type="nucleotide sequence ID" value="NZ_FNAP01000013.1"/>
</dbReference>
<dbReference type="InterPro" id="IPR029028">
    <property type="entry name" value="Alpha/beta_knot_MTases"/>
</dbReference>
<sequence>MRLALYQPDMPQNTAALMRLAAGLDLPVDIIEPCGFLWDDRRLRRVGMDYLKLVSVQRHQNWDCFRRSADVIGTRVVLLTTRGATPHIALPFRPDDVLLVGREGSGVPDSVHDAVDARVTLPMAPGFRSFNVVTAAAMVASEALRQTNGWPA</sequence>
<evidence type="ECO:0000256" key="1">
    <source>
        <dbReference type="ARBA" id="ARBA00022490"/>
    </source>
</evidence>
<dbReference type="Gene3D" id="3.40.1280.10">
    <property type="match status" value="1"/>
</dbReference>
<feature type="binding site" evidence="6 7">
    <location>
        <position position="121"/>
    </location>
    <ligand>
        <name>S-adenosyl-L-methionine</name>
        <dbReference type="ChEBI" id="CHEBI:59789"/>
    </ligand>
</feature>
<dbReference type="AlphaFoldDB" id="A0A1G7G1D8"/>